<comment type="caution">
    <text evidence="3">The sequence shown here is derived from an EMBL/GenBank/DDBJ whole genome shotgun (WGS) entry which is preliminary data.</text>
</comment>
<name>A0A6B1DAL9_9CHLR</name>
<dbReference type="PANTHER" id="PTHR30590:SF2">
    <property type="entry name" value="INNER MEMBRANE PROTEIN"/>
    <property type="match status" value="1"/>
</dbReference>
<keyword evidence="1" id="KW-1133">Transmembrane helix</keyword>
<feature type="transmembrane region" description="Helical" evidence="1">
    <location>
        <begin position="338"/>
        <end position="360"/>
    </location>
</feature>
<feature type="transmembrane region" description="Helical" evidence="1">
    <location>
        <begin position="298"/>
        <end position="317"/>
    </location>
</feature>
<feature type="transmembrane region" description="Helical" evidence="1">
    <location>
        <begin position="76"/>
        <end position="92"/>
    </location>
</feature>
<gene>
    <name evidence="3" type="ORF">F4X14_16080</name>
</gene>
<dbReference type="Pfam" id="PF04235">
    <property type="entry name" value="DUF418"/>
    <property type="match status" value="1"/>
</dbReference>
<dbReference type="PANTHER" id="PTHR30590">
    <property type="entry name" value="INNER MEMBRANE PROTEIN"/>
    <property type="match status" value="1"/>
</dbReference>
<sequence>MSSEPAQPVTAPVRPAERIVAIDILRGFALLGILIMNIQEFAMPVAAYSNPTAYGDLTGANRWVWTLSHIFADQKFMTIFSLLFGAGIVLMSEKLDARGQRAWGLHYRRTFWLLLIGLAHAYLLWSGDILVAYALCGFWVYWLRRLRPGWQMALGILVVSIFALILLATGVNMQFAPPETQQEWQADWLPAAETIAEEVASYRGGWLEQMSARVPTTVEFQTFGFPFWALWRAGGLMLMGMALYRWGVLTGSRSRSFYVGMVILGLAIGLPVVRWGVVQNFANNWSMEYSQFGPGAQANYWGSLFVSAAYIGLLMLFARSGALPWLQNALAAVGRTALSNYLLQTVLATAIFYGHGLGLYGSVERVGQTGIVAAIWAFQLVVSPLWLRYYRFGPFEWLWRSLSYWRFQPMGSSSLQESRQSV</sequence>
<dbReference type="AlphaFoldDB" id="A0A6B1DAL9"/>
<dbReference type="InterPro" id="IPR052529">
    <property type="entry name" value="Bact_Transport_Assoc"/>
</dbReference>
<keyword evidence="1" id="KW-0472">Membrane</keyword>
<evidence type="ECO:0000313" key="3">
    <source>
        <dbReference type="EMBL" id="MYC96483.1"/>
    </source>
</evidence>
<feature type="transmembrane region" description="Helical" evidence="1">
    <location>
        <begin position="366"/>
        <end position="387"/>
    </location>
</feature>
<protein>
    <submittedName>
        <fullName evidence="3">DUF418 domain-containing protein</fullName>
    </submittedName>
</protein>
<feature type="transmembrane region" description="Helical" evidence="1">
    <location>
        <begin position="154"/>
        <end position="175"/>
    </location>
</feature>
<feature type="transmembrane region" description="Helical" evidence="1">
    <location>
        <begin position="225"/>
        <end position="244"/>
    </location>
</feature>
<feature type="transmembrane region" description="Helical" evidence="1">
    <location>
        <begin position="112"/>
        <end position="142"/>
    </location>
</feature>
<keyword evidence="1" id="KW-0812">Transmembrane</keyword>
<feature type="domain" description="DUF418" evidence="2">
    <location>
        <begin position="243"/>
        <end position="406"/>
    </location>
</feature>
<evidence type="ECO:0000256" key="1">
    <source>
        <dbReference type="SAM" id="Phobius"/>
    </source>
</evidence>
<proteinExistence type="predicted"/>
<evidence type="ECO:0000259" key="2">
    <source>
        <dbReference type="Pfam" id="PF04235"/>
    </source>
</evidence>
<reference evidence="3" key="1">
    <citation type="submission" date="2019-09" db="EMBL/GenBank/DDBJ databases">
        <title>Characterisation of the sponge microbiome using genome-centric metagenomics.</title>
        <authorList>
            <person name="Engelberts J.P."/>
            <person name="Robbins S.J."/>
            <person name="De Goeij J.M."/>
            <person name="Aranda M."/>
            <person name="Bell S.C."/>
            <person name="Webster N.S."/>
        </authorList>
    </citation>
    <scope>NUCLEOTIDE SEQUENCE</scope>
    <source>
        <strain evidence="3">SB0661_bin_32</strain>
    </source>
</reference>
<dbReference type="InterPro" id="IPR007349">
    <property type="entry name" value="DUF418"/>
</dbReference>
<feature type="transmembrane region" description="Helical" evidence="1">
    <location>
        <begin position="256"/>
        <end position="278"/>
    </location>
</feature>
<accession>A0A6B1DAL9</accession>
<dbReference type="EMBL" id="VXMH01000086">
    <property type="protein sequence ID" value="MYC96483.1"/>
    <property type="molecule type" value="Genomic_DNA"/>
</dbReference>
<organism evidence="3">
    <name type="scientific">Caldilineaceae bacterium SB0661_bin_32</name>
    <dbReference type="NCBI Taxonomy" id="2605255"/>
    <lineage>
        <taxon>Bacteria</taxon>
        <taxon>Bacillati</taxon>
        <taxon>Chloroflexota</taxon>
        <taxon>Caldilineae</taxon>
        <taxon>Caldilineales</taxon>
        <taxon>Caldilineaceae</taxon>
    </lineage>
</organism>